<dbReference type="PANTHER" id="PTHR36836:SF1">
    <property type="entry name" value="COLANIC ACID BIOSYNTHESIS PROTEIN WCAK"/>
    <property type="match status" value="1"/>
</dbReference>
<dbReference type="Proteomes" id="UP000782117">
    <property type="component" value="Unassembled WGS sequence"/>
</dbReference>
<feature type="domain" description="Polysaccharide pyruvyl transferase" evidence="1">
    <location>
        <begin position="67"/>
        <end position="317"/>
    </location>
</feature>
<evidence type="ECO:0000259" key="1">
    <source>
        <dbReference type="Pfam" id="PF04230"/>
    </source>
</evidence>
<name>A0ABS2FAX7_9BACE</name>
<dbReference type="RefSeq" id="WP_204501171.1">
    <property type="nucleotide sequence ID" value="NZ_JACJKJ010000020.1"/>
</dbReference>
<dbReference type="Pfam" id="PF04230">
    <property type="entry name" value="PS_pyruv_trans"/>
    <property type="match status" value="1"/>
</dbReference>
<evidence type="ECO:0000313" key="2">
    <source>
        <dbReference type="EMBL" id="MBM6807286.1"/>
    </source>
</evidence>
<evidence type="ECO:0000313" key="3">
    <source>
        <dbReference type="Proteomes" id="UP000782117"/>
    </source>
</evidence>
<protein>
    <submittedName>
        <fullName evidence="2">Polysaccharide pyruvyl transferase family protein</fullName>
    </submittedName>
</protein>
<proteinExistence type="predicted"/>
<reference evidence="2 3" key="1">
    <citation type="journal article" date="2021" name="Sci. Rep.">
        <title>The distribution of antibiotic resistance genes in chicken gut microbiota commensals.</title>
        <authorList>
            <person name="Juricova H."/>
            <person name="Matiasovicova J."/>
            <person name="Kubasova T."/>
            <person name="Cejkova D."/>
            <person name="Rychlik I."/>
        </authorList>
    </citation>
    <scope>NUCLEOTIDE SEQUENCE [LARGE SCALE GENOMIC DNA]</scope>
    <source>
        <strain evidence="2 3">An768</strain>
    </source>
</reference>
<organism evidence="2 3">
    <name type="scientific">Bacteroides caecicola</name>
    <dbReference type="NCBI Taxonomy" id="1462569"/>
    <lineage>
        <taxon>Bacteria</taxon>
        <taxon>Pseudomonadati</taxon>
        <taxon>Bacteroidota</taxon>
        <taxon>Bacteroidia</taxon>
        <taxon>Bacteroidales</taxon>
        <taxon>Bacteroidaceae</taxon>
        <taxon>Bacteroides</taxon>
    </lineage>
</organism>
<comment type="caution">
    <text evidence="2">The sequence shown here is derived from an EMBL/GenBank/DDBJ whole genome shotgun (WGS) entry which is preliminary data.</text>
</comment>
<accession>A0ABS2FAX7</accession>
<keyword evidence="3" id="KW-1185">Reference proteome</keyword>
<dbReference type="EMBL" id="JACJKJ010000020">
    <property type="protein sequence ID" value="MBM6807286.1"/>
    <property type="molecule type" value="Genomic_DNA"/>
</dbReference>
<dbReference type="GO" id="GO:0016740">
    <property type="term" value="F:transferase activity"/>
    <property type="evidence" value="ECO:0007669"/>
    <property type="project" value="UniProtKB-KW"/>
</dbReference>
<sequence>MRISLYAHGGSANHGCEALVRSTVLLTKKENDEFTLLSERPEEDFYYKLNEIVRIESSHDPLPQGLRGLIYKIQMKIKHDERIFYRNIYRNSIQKAGKTDLAIAIGGDNYCYKGFAERFGVIDDMFLSHGTPCILWGCSIDPYRIDNNLVRSLKKYSFITSRESITYNALKAAGLKKLYLIPDTAFRLNSISNELSDNFDFQNTIGINLSPLISRYEKKMGITLANYEYLIRFILRNTTCKIALIPHVVWSHNDDRLILGQLYEKFKGSDRIFIIQDCNAMRLKGYISRCRFLVAARTHASIAGYSTQVPTLVVGYSVKAVGIASDLFGTAKNYVLPVDSLSRKEELTEAFVWLMNNEEKIRNYYSQNISNYISGLDLIDELV</sequence>
<keyword evidence="2" id="KW-0808">Transferase</keyword>
<dbReference type="InterPro" id="IPR007345">
    <property type="entry name" value="Polysacch_pyruvyl_Trfase"/>
</dbReference>
<gene>
    <name evidence="2" type="ORF">H6A24_12405</name>
</gene>
<dbReference type="PANTHER" id="PTHR36836">
    <property type="entry name" value="COLANIC ACID BIOSYNTHESIS PROTEIN WCAK"/>
    <property type="match status" value="1"/>
</dbReference>